<keyword evidence="2" id="KW-0479">Metal-binding</keyword>
<gene>
    <name evidence="4" type="ORF">KYI10_02270</name>
</gene>
<keyword evidence="3 4" id="KW-0378">Hydrolase</keyword>
<dbReference type="Pfam" id="PF01026">
    <property type="entry name" value="TatD_DNase"/>
    <property type="match status" value="1"/>
</dbReference>
<evidence type="ECO:0000256" key="2">
    <source>
        <dbReference type="ARBA" id="ARBA00022723"/>
    </source>
</evidence>
<dbReference type="InterPro" id="IPR001130">
    <property type="entry name" value="TatD-like"/>
</dbReference>
<reference evidence="4" key="1">
    <citation type="submission" date="2021-07" db="EMBL/GenBank/DDBJ databases">
        <title>Prevalence and characterization of methicillin-resistant Macrococcus spp. in food producing animals and meat in Switzerland in 2019.</title>
        <authorList>
            <person name="Keller J.E."/>
            <person name="Schwendener S."/>
            <person name="Neuenschwander J."/>
            <person name="Overesch G."/>
            <person name="Perreten V."/>
        </authorList>
    </citation>
    <scope>NUCLEOTIDE SEQUENCE</scope>
    <source>
        <strain evidence="4">19Msa1099</strain>
    </source>
</reference>
<dbReference type="PANTHER" id="PTHR46317">
    <property type="entry name" value="HYDROLASE OF PHP SUPERFAMILY-RELATED PROTEIN"/>
    <property type="match status" value="1"/>
</dbReference>
<sequence length="244" mass="28646">MMIDAHIHINQYSDKDIQDIMSQNIQCVAVATDLKSCYRLLALKNENIHIALGYHPEQRIDKNEVEEILRLIDTHHHEIVAIGEVGLPQYLMRQDQSIKLQPYIDILEAFMNKARAHQLPVILHAVYDDARIVMELLREYQIQKAHFHWFKADKDVLEEVLNSDYMVSVTPDILWNVKTRRVAQAFPLHRLMIETDGPWPHEGFEAKEIKSQLSAIIKELELFYPRAENIESIMTYNTKAFYRI</sequence>
<dbReference type="AlphaFoldDB" id="A0AAT9P6P1"/>
<protein>
    <submittedName>
        <fullName evidence="4">TatD family hydrolase</fullName>
    </submittedName>
</protein>
<comment type="similarity">
    <text evidence="1">Belongs to the metallo-dependent hydrolases superfamily. TatD-type hydrolase family.</text>
</comment>
<dbReference type="PIRSF" id="PIRSF005902">
    <property type="entry name" value="DNase_TatD"/>
    <property type="match status" value="1"/>
</dbReference>
<evidence type="ECO:0000313" key="4">
    <source>
        <dbReference type="EMBL" id="QYA33284.1"/>
    </source>
</evidence>
<dbReference type="InterPro" id="IPR018228">
    <property type="entry name" value="DNase_TatD-rel_CS"/>
</dbReference>
<dbReference type="PROSITE" id="PS01137">
    <property type="entry name" value="TATD_1"/>
    <property type="match status" value="1"/>
</dbReference>
<evidence type="ECO:0000256" key="3">
    <source>
        <dbReference type="ARBA" id="ARBA00022801"/>
    </source>
</evidence>
<dbReference type="PANTHER" id="PTHR46317:SF1">
    <property type="entry name" value="HYDROLASE, TATD FAMILY"/>
    <property type="match status" value="1"/>
</dbReference>
<dbReference type="EMBL" id="CP079955">
    <property type="protein sequence ID" value="QYA33284.1"/>
    <property type="molecule type" value="Genomic_DNA"/>
</dbReference>
<evidence type="ECO:0000256" key="1">
    <source>
        <dbReference type="ARBA" id="ARBA00009275"/>
    </source>
</evidence>
<organism evidence="4">
    <name type="scientific">Macrococcus psychrotolerans</name>
    <dbReference type="NCBI Taxonomy" id="3039389"/>
    <lineage>
        <taxon>Bacteria</taxon>
        <taxon>Bacillati</taxon>
        <taxon>Bacillota</taxon>
        <taxon>Bacilli</taxon>
        <taxon>Bacillales</taxon>
        <taxon>Staphylococcaceae</taxon>
        <taxon>Macrococcus</taxon>
    </lineage>
</organism>
<accession>A0AAT9P6P1</accession>
<dbReference type="GO" id="GO:0016788">
    <property type="term" value="F:hydrolase activity, acting on ester bonds"/>
    <property type="evidence" value="ECO:0007669"/>
    <property type="project" value="InterPro"/>
</dbReference>
<proteinExistence type="inferred from homology"/>
<name>A0AAT9P6P1_9STAP</name>
<dbReference type="GO" id="GO:0046872">
    <property type="term" value="F:metal ion binding"/>
    <property type="evidence" value="ECO:0007669"/>
    <property type="project" value="UniProtKB-KW"/>
</dbReference>